<dbReference type="AlphaFoldDB" id="A0A8J5C995"/>
<protein>
    <recommendedName>
        <fullName evidence="3">Molybdenum cofactor sulfurase</fullName>
    </recommendedName>
</protein>
<proteinExistence type="predicted"/>
<comment type="caution">
    <text evidence="1">The sequence shown here is derived from an EMBL/GenBank/DDBJ whole genome shotgun (WGS) entry which is preliminary data.</text>
</comment>
<accession>A0A8J5C995</accession>
<dbReference type="OrthoDB" id="10264306at2759"/>
<evidence type="ECO:0000313" key="1">
    <source>
        <dbReference type="EMBL" id="KAG6468737.1"/>
    </source>
</evidence>
<gene>
    <name evidence="1" type="ORF">ZIOFF_073430</name>
</gene>
<evidence type="ECO:0000313" key="2">
    <source>
        <dbReference type="Proteomes" id="UP000734854"/>
    </source>
</evidence>
<dbReference type="EMBL" id="JACMSC010000022">
    <property type="protein sequence ID" value="KAG6468737.1"/>
    <property type="molecule type" value="Genomic_DNA"/>
</dbReference>
<evidence type="ECO:0008006" key="3">
    <source>
        <dbReference type="Google" id="ProtNLM"/>
    </source>
</evidence>
<sequence>MEVQAPCKEISEVCTSGCFPVPLINLFESGNTKRRARATSTRTTRSNFVKSSTGSVFLNTHFTNHESLPSLAEAFHSFITIYPEYGETQRADHIRGNEFSHLSSHVCLDYTGFSLFSYAQMHPSAPSPSSSSSIPSTSSHLQPPFFSISYKSASLSSQLRRGNQDIDLESAIRQKIMHFFNILDDEYCMVCTANRTAAFRLLAESYPFHSNKRLLGVYDYESEAVNAMAESAQRRGAKVMSASFSWPSLRIHSASLKEKLRNRKKKRSGLFVFPVQSAITGARYPYLWMNLAKGNGWQVALDACALGPKDLDTLAISLLRPDFIVCSFIKVLGENPSGFAGLFVKKSSIATLQSSTIARSIGVVSIDPARMLSQLDDDFSATNLDAEPSITELDHSVRYGKDAEVSVIDEKMEILCRGLDHADSLGLMLINNRLRCITNWLIIALMKLQHPPSETGRPLVKIYGPRVKFDRGPALAFNIFDWKGEKVKPVLVQKLADRSNISLGRGFLSNIRFADEYETEKDEVLEGRRSPCEMKVAGKRGKEMCGINVVNASLSFLTNFEDAYRLWIFVAKFLDADFVDKEKWRYINLNQKMVAV</sequence>
<dbReference type="Proteomes" id="UP000734854">
    <property type="component" value="Unassembled WGS sequence"/>
</dbReference>
<reference evidence="1 2" key="1">
    <citation type="submission" date="2020-08" db="EMBL/GenBank/DDBJ databases">
        <title>Plant Genome Project.</title>
        <authorList>
            <person name="Zhang R.-G."/>
        </authorList>
    </citation>
    <scope>NUCLEOTIDE SEQUENCE [LARGE SCALE GENOMIC DNA]</scope>
    <source>
        <tissue evidence="1">Rhizome</tissue>
    </source>
</reference>
<dbReference type="PANTHER" id="PTHR14237:SF88">
    <property type="entry name" value="PYRIDOXAL PHOSPHATE (PLP)-DEPENDENT TRANSFERASES SUPERFAMILY PROTEIN"/>
    <property type="match status" value="1"/>
</dbReference>
<keyword evidence="2" id="KW-1185">Reference proteome</keyword>
<organism evidence="1 2">
    <name type="scientific">Zingiber officinale</name>
    <name type="common">Ginger</name>
    <name type="synonym">Amomum zingiber</name>
    <dbReference type="NCBI Taxonomy" id="94328"/>
    <lineage>
        <taxon>Eukaryota</taxon>
        <taxon>Viridiplantae</taxon>
        <taxon>Streptophyta</taxon>
        <taxon>Embryophyta</taxon>
        <taxon>Tracheophyta</taxon>
        <taxon>Spermatophyta</taxon>
        <taxon>Magnoliopsida</taxon>
        <taxon>Liliopsida</taxon>
        <taxon>Zingiberales</taxon>
        <taxon>Zingiberaceae</taxon>
        <taxon>Zingiber</taxon>
    </lineage>
</organism>
<dbReference type="PANTHER" id="PTHR14237">
    <property type="entry name" value="MOLYBDOPTERIN COFACTOR SULFURASE MOSC"/>
    <property type="match status" value="1"/>
</dbReference>
<name>A0A8J5C995_ZINOF</name>